<dbReference type="SUPFAM" id="SSF56672">
    <property type="entry name" value="DNA/RNA polymerases"/>
    <property type="match status" value="1"/>
</dbReference>
<evidence type="ECO:0000313" key="3">
    <source>
        <dbReference type="EMBL" id="AWL06271.1"/>
    </source>
</evidence>
<dbReference type="InterPro" id="IPR000477">
    <property type="entry name" value="RT_dom"/>
</dbReference>
<evidence type="ECO:0000256" key="1">
    <source>
        <dbReference type="ARBA" id="ARBA00034120"/>
    </source>
</evidence>
<keyword evidence="3" id="KW-0695">RNA-directed DNA polymerase</keyword>
<organism evidence="3 4">
    <name type="scientific">Massilia oculi</name>
    <dbReference type="NCBI Taxonomy" id="945844"/>
    <lineage>
        <taxon>Bacteria</taxon>
        <taxon>Pseudomonadati</taxon>
        <taxon>Pseudomonadota</taxon>
        <taxon>Betaproteobacteria</taxon>
        <taxon>Burkholderiales</taxon>
        <taxon>Oxalobacteraceae</taxon>
        <taxon>Telluria group</taxon>
        <taxon>Massilia</taxon>
    </lineage>
</organism>
<dbReference type="PANTHER" id="PTHR34047">
    <property type="entry name" value="NUCLEAR INTRON MATURASE 1, MITOCHONDRIAL-RELATED"/>
    <property type="match status" value="1"/>
</dbReference>
<comment type="similarity">
    <text evidence="1">Belongs to the bacterial reverse transcriptase family.</text>
</comment>
<dbReference type="OrthoDB" id="7055795at2"/>
<keyword evidence="4" id="KW-1185">Reference proteome</keyword>
<keyword evidence="3" id="KW-0808">Transferase</keyword>
<dbReference type="InterPro" id="IPR051083">
    <property type="entry name" value="GrpII_Intron_Splice-Mob/Def"/>
</dbReference>
<dbReference type="InterPro" id="IPR043502">
    <property type="entry name" value="DNA/RNA_pol_sf"/>
</dbReference>
<evidence type="ECO:0000259" key="2">
    <source>
        <dbReference type="Pfam" id="PF00078"/>
    </source>
</evidence>
<accession>A0A2S2DLT2</accession>
<dbReference type="GO" id="GO:0003964">
    <property type="term" value="F:RNA-directed DNA polymerase activity"/>
    <property type="evidence" value="ECO:0007669"/>
    <property type="project" value="UniProtKB-KW"/>
</dbReference>
<proteinExistence type="inferred from homology"/>
<dbReference type="PANTHER" id="PTHR34047:SF8">
    <property type="entry name" value="PROTEIN YKFC"/>
    <property type="match status" value="1"/>
</dbReference>
<dbReference type="EMBL" id="CP029343">
    <property type="protein sequence ID" value="AWL06271.1"/>
    <property type="molecule type" value="Genomic_DNA"/>
</dbReference>
<dbReference type="Pfam" id="PF00078">
    <property type="entry name" value="RVT_1"/>
    <property type="match status" value="1"/>
</dbReference>
<protein>
    <submittedName>
        <fullName evidence="3">Retron-type reverse transcriptase</fullName>
    </submittedName>
</protein>
<feature type="domain" description="Reverse transcriptase" evidence="2">
    <location>
        <begin position="126"/>
        <end position="274"/>
    </location>
</feature>
<reference evidence="3 4" key="1">
    <citation type="submission" date="2018-05" db="EMBL/GenBank/DDBJ databases">
        <title>Complete genome sequence of Massilia oculi sp. nov. CCUG 43427T (=DSM 26321T), the type strain of M. oculi, and comparison with genome sequences of other Massilia strains.</title>
        <authorList>
            <person name="Zhu B."/>
        </authorList>
    </citation>
    <scope>NUCLEOTIDE SEQUENCE [LARGE SCALE GENOMIC DNA]</scope>
    <source>
        <strain evidence="3 4">CCUG 43427</strain>
    </source>
</reference>
<dbReference type="AlphaFoldDB" id="A0A2S2DLT2"/>
<name>A0A2S2DLT2_9BURK</name>
<dbReference type="Proteomes" id="UP000245820">
    <property type="component" value="Chromosome"/>
</dbReference>
<dbReference type="KEGG" id="mtim:DIR46_18775"/>
<sequence>MRQTRLRSDGTRQLKADAIEWAIDFVQLHSDGDLFPKALEVEAIVAEKAYLVAQLASADLGGLSPGSCRRFIVPKDEFSYRQATQLDPQDSIILSALIYQYGQQIEEQRQPKSRVFSYRFSPTLPDGLYSGKTAWNGFWTTAAKHAVRCSHILYCDIADFYNQVYHHTVENQLISAGLPNQAIKWIIGLLESTTAGVSRGVPVGPHPIHLLAEATLIPVDNSLVAAGLKFIRYADDIVVFCKSKRESRTALALIATVLDKQQRLTLQRHKTKIYDPTDFQDVCSQMIKDRPINFDEKSLLALIKKYSGGDPYKTISFSRISAADWSSISTESIRIVINQYVSSQPIDYIRLRWFYRRLAQIGHPGAIDVSLEHLDSLGPCFANICFYLASVQAIPTKDWRRIGTRLLQLLRTPEVKSSEYFRLLVLSLFSRNEHINHFAKLHKMFQSADPFIRREVILAARMNNALDWVRELKEDFTSMDPWQQRAMLFAVSGLAKDEKKFFIGRQTITGPFDKTLAKWAKGT</sequence>
<evidence type="ECO:0000313" key="4">
    <source>
        <dbReference type="Proteomes" id="UP000245820"/>
    </source>
</evidence>
<keyword evidence="3" id="KW-0548">Nucleotidyltransferase</keyword>
<dbReference type="CDD" id="cd01646">
    <property type="entry name" value="RT_Bac_retron_I"/>
    <property type="match status" value="1"/>
</dbReference>
<gene>
    <name evidence="3" type="ORF">DIR46_18775</name>
</gene>